<reference evidence="1 2" key="1">
    <citation type="submission" date="2020-04" db="EMBL/GenBank/DDBJ databases">
        <authorList>
            <person name="Hitch T.C.A."/>
            <person name="Wylensek D."/>
            <person name="Clavel T."/>
        </authorList>
    </citation>
    <scope>NUCLEOTIDE SEQUENCE [LARGE SCALE GENOMIC DNA]</scope>
    <source>
        <strain evidence="1 2">WCA-380-WT-3C</strain>
    </source>
</reference>
<dbReference type="RefSeq" id="WP_162607288.1">
    <property type="nucleotide sequence ID" value="NZ_CP144490.1"/>
</dbReference>
<dbReference type="EMBL" id="JABAFV010000017">
    <property type="protein sequence ID" value="NME50411.1"/>
    <property type="molecule type" value="Genomic_DNA"/>
</dbReference>
<name>A0A7X9NP72_9ENTE</name>
<dbReference type="Proteomes" id="UP000588071">
    <property type="component" value="Unassembled WGS sequence"/>
</dbReference>
<protein>
    <submittedName>
        <fullName evidence="1">Uncharacterized protein</fullName>
    </submittedName>
</protein>
<organism evidence="1 2">
    <name type="scientific">Enterococcus cecorum</name>
    <dbReference type="NCBI Taxonomy" id="44008"/>
    <lineage>
        <taxon>Bacteria</taxon>
        <taxon>Bacillati</taxon>
        <taxon>Bacillota</taxon>
        <taxon>Bacilli</taxon>
        <taxon>Lactobacillales</taxon>
        <taxon>Enterococcaceae</taxon>
        <taxon>Enterococcus</taxon>
    </lineage>
</organism>
<proteinExistence type="predicted"/>
<evidence type="ECO:0000313" key="1">
    <source>
        <dbReference type="EMBL" id="NME50411.1"/>
    </source>
</evidence>
<accession>A0A7X9NP72</accession>
<dbReference type="AlphaFoldDB" id="A0A7X9NP72"/>
<comment type="caution">
    <text evidence="1">The sequence shown here is derived from an EMBL/GenBank/DDBJ whole genome shotgun (WGS) entry which is preliminary data.</text>
</comment>
<gene>
    <name evidence="1" type="ORF">HF857_09330</name>
</gene>
<evidence type="ECO:0000313" key="2">
    <source>
        <dbReference type="Proteomes" id="UP000588071"/>
    </source>
</evidence>
<sequence>MVENIGIMKELLKDFEDLVIDTDISIMLSLYNVKTSFEALEKSVASIKFGVVANE</sequence>